<dbReference type="EMBL" id="UHIC01000001">
    <property type="protein sequence ID" value="SUO95693.1"/>
    <property type="molecule type" value="Genomic_DNA"/>
</dbReference>
<dbReference type="Proteomes" id="UP000254601">
    <property type="component" value="Unassembled WGS sequence"/>
</dbReference>
<feature type="transmembrane region" description="Helical" evidence="5">
    <location>
        <begin position="6"/>
        <end position="26"/>
    </location>
</feature>
<feature type="transmembrane region" description="Helical" evidence="5">
    <location>
        <begin position="147"/>
        <end position="170"/>
    </location>
</feature>
<evidence type="ECO:0000313" key="6">
    <source>
        <dbReference type="EMBL" id="SUO95693.1"/>
    </source>
</evidence>
<keyword evidence="4 5" id="KW-0472">Membrane</keyword>
<proteinExistence type="predicted"/>
<dbReference type="AlphaFoldDB" id="A0A380MUV3"/>
<gene>
    <name evidence="6" type="primary">yohK</name>
    <name evidence="6" type="ORF">NCTC13337_01539</name>
</gene>
<dbReference type="RefSeq" id="WP_072577374.1">
    <property type="nucleotide sequence ID" value="NZ_LWHB01000165.1"/>
</dbReference>
<name>A0A380MUV3_9GAMM</name>
<feature type="transmembrane region" description="Helical" evidence="5">
    <location>
        <begin position="94"/>
        <end position="117"/>
    </location>
</feature>
<sequence>MNYHFLSSIPWLLFLLITIYWLCLIVRSRTGWAIINPVVIGTATLIIYLKLTQVSYIEFEQAGRLISFWLQPAVVCLAVPLYQQWSKIKKQWIAIISAQVIGSIVGIVSGVWFAYWLGASKEISMSLAAKSVTMPIALEITKVIDGIPAIVSAGVILAGALGQSFGYWLLHRSWIKNPISQALAQGTGSHAMGIAASLDISKQFAAYATVGLIFNGILTAFITPFLIIWMGFGQS</sequence>
<keyword evidence="2 5" id="KW-0812">Transmembrane</keyword>
<dbReference type="InterPro" id="IPR007300">
    <property type="entry name" value="CidB/LrgB"/>
</dbReference>
<feature type="transmembrane region" description="Helical" evidence="5">
    <location>
        <begin position="63"/>
        <end position="82"/>
    </location>
</feature>
<feature type="transmembrane region" description="Helical" evidence="5">
    <location>
        <begin position="33"/>
        <end position="51"/>
    </location>
</feature>
<reference evidence="6 7" key="1">
    <citation type="submission" date="2018-06" db="EMBL/GenBank/DDBJ databases">
        <authorList>
            <consortium name="Pathogen Informatics"/>
            <person name="Doyle S."/>
        </authorList>
    </citation>
    <scope>NUCLEOTIDE SEQUENCE [LARGE SCALE GENOMIC DNA]</scope>
    <source>
        <strain evidence="6 7">NCTC13337</strain>
    </source>
</reference>
<evidence type="ECO:0000256" key="4">
    <source>
        <dbReference type="ARBA" id="ARBA00023136"/>
    </source>
</evidence>
<dbReference type="OrthoDB" id="9811701at2"/>
<keyword evidence="7" id="KW-1185">Reference proteome</keyword>
<evidence type="ECO:0000256" key="1">
    <source>
        <dbReference type="ARBA" id="ARBA00004141"/>
    </source>
</evidence>
<dbReference type="GO" id="GO:0016020">
    <property type="term" value="C:membrane"/>
    <property type="evidence" value="ECO:0007669"/>
    <property type="project" value="UniProtKB-SubCell"/>
</dbReference>
<keyword evidence="3 5" id="KW-1133">Transmembrane helix</keyword>
<dbReference type="PANTHER" id="PTHR30249:SF0">
    <property type="entry name" value="PLASTIDAL GLYCOLATE_GLYCERATE TRANSLOCATOR 1, CHLOROPLASTIC"/>
    <property type="match status" value="1"/>
</dbReference>
<evidence type="ECO:0000313" key="7">
    <source>
        <dbReference type="Proteomes" id="UP000254601"/>
    </source>
</evidence>
<evidence type="ECO:0000256" key="5">
    <source>
        <dbReference type="SAM" id="Phobius"/>
    </source>
</evidence>
<comment type="subcellular location">
    <subcellularLocation>
        <location evidence="1">Membrane</location>
        <topology evidence="1">Multi-pass membrane protein</topology>
    </subcellularLocation>
</comment>
<evidence type="ECO:0000256" key="3">
    <source>
        <dbReference type="ARBA" id="ARBA00022989"/>
    </source>
</evidence>
<dbReference type="Pfam" id="PF04172">
    <property type="entry name" value="LrgB"/>
    <property type="match status" value="1"/>
</dbReference>
<dbReference type="PANTHER" id="PTHR30249">
    <property type="entry name" value="PUTATIVE SEROTONIN TRANSPORTER"/>
    <property type="match status" value="1"/>
</dbReference>
<accession>A0A380MUV3</accession>
<protein>
    <submittedName>
        <fullName evidence="6">Inner membrane protein yohK</fullName>
    </submittedName>
</protein>
<organism evidence="6 7">
    <name type="scientific">Suttonella ornithocola</name>
    <dbReference type="NCBI Taxonomy" id="279832"/>
    <lineage>
        <taxon>Bacteria</taxon>
        <taxon>Pseudomonadati</taxon>
        <taxon>Pseudomonadota</taxon>
        <taxon>Gammaproteobacteria</taxon>
        <taxon>Cardiobacteriales</taxon>
        <taxon>Cardiobacteriaceae</taxon>
        <taxon>Suttonella</taxon>
    </lineage>
</organism>
<feature type="transmembrane region" description="Helical" evidence="5">
    <location>
        <begin position="204"/>
        <end position="232"/>
    </location>
</feature>
<evidence type="ECO:0000256" key="2">
    <source>
        <dbReference type="ARBA" id="ARBA00022692"/>
    </source>
</evidence>